<dbReference type="Proteomes" id="UP000014216">
    <property type="component" value="Unassembled WGS sequence"/>
</dbReference>
<dbReference type="RefSeq" id="WP_006967067.1">
    <property type="nucleotide sequence ID" value="NZ_APJX01000007.1"/>
</dbReference>
<protein>
    <recommendedName>
        <fullName evidence="3">N-acetyltransferase domain-containing protein</fullName>
    </recommendedName>
</protein>
<keyword evidence="2" id="KW-1185">Reference proteome</keyword>
<dbReference type="InterPro" id="IPR016181">
    <property type="entry name" value="Acyl_CoA_acyltransferase"/>
</dbReference>
<dbReference type="OrthoDB" id="187903at2"/>
<dbReference type="EMBL" id="APJX01000007">
    <property type="protein sequence ID" value="EMS78608.1"/>
    <property type="molecule type" value="Genomic_DNA"/>
</dbReference>
<name>S0FU34_9BACT</name>
<accession>S0FU34</accession>
<dbReference type="AlphaFoldDB" id="S0FU34"/>
<sequence>MTKLIVKNLTGDQIHPFLDELARLRIEVFKEYPYLYDGSVEYETEYLKSYAACSESLVVGAFKDEHLVGASTGLPMKDAAQEFKAPFAAQGQDIDKIFYFGESVMKKACRGTGIYARFFAEREGYARSLGRFDRVCFCAVERPADHPAKPSGYRPLDGYWNRRGYTRRPDLTTRFLWKDLDEVEESPKKMVFWIKPV</sequence>
<organism evidence="1 2">
    <name type="scientific">Desulfotignum phosphitoxidans DSM 13687</name>
    <dbReference type="NCBI Taxonomy" id="1286635"/>
    <lineage>
        <taxon>Bacteria</taxon>
        <taxon>Pseudomonadati</taxon>
        <taxon>Thermodesulfobacteriota</taxon>
        <taxon>Desulfobacteria</taxon>
        <taxon>Desulfobacterales</taxon>
        <taxon>Desulfobacteraceae</taxon>
        <taxon>Desulfotignum</taxon>
    </lineage>
</organism>
<dbReference type="SUPFAM" id="SSF55729">
    <property type="entry name" value="Acyl-CoA N-acyltransferases (Nat)"/>
    <property type="match status" value="1"/>
</dbReference>
<proteinExistence type="predicted"/>
<evidence type="ECO:0000313" key="1">
    <source>
        <dbReference type="EMBL" id="EMS78608.1"/>
    </source>
</evidence>
<evidence type="ECO:0000313" key="2">
    <source>
        <dbReference type="Proteomes" id="UP000014216"/>
    </source>
</evidence>
<gene>
    <name evidence="1" type="ORF">Dpo_7c00820</name>
</gene>
<reference evidence="1 2" key="1">
    <citation type="journal article" date="2013" name="Genome Announc.">
        <title>Draft Genome Sequence of Desulfotignum phosphitoxidans DSM 13687 Strain FiPS-3.</title>
        <authorList>
            <person name="Poehlein A."/>
            <person name="Daniel R."/>
            <person name="Simeonova D.D."/>
        </authorList>
    </citation>
    <scope>NUCLEOTIDE SEQUENCE [LARGE SCALE GENOMIC DNA]</scope>
    <source>
        <strain evidence="1 2">DSM 13687</strain>
    </source>
</reference>
<comment type="caution">
    <text evidence="1">The sequence shown here is derived from an EMBL/GenBank/DDBJ whole genome shotgun (WGS) entry which is preliminary data.</text>
</comment>
<evidence type="ECO:0008006" key="3">
    <source>
        <dbReference type="Google" id="ProtNLM"/>
    </source>
</evidence>